<dbReference type="RefSeq" id="WP_155302289.1">
    <property type="nucleotide sequence ID" value="NZ_AP021875.1"/>
</dbReference>
<dbReference type="OrthoDB" id="9778433at2"/>
<feature type="domain" description="Fe-containing alcohol dehydrogenase-like C-terminal" evidence="6">
    <location>
        <begin position="189"/>
        <end position="373"/>
    </location>
</feature>
<dbReference type="KEGG" id="dwd:DSCW_05760"/>
<evidence type="ECO:0000256" key="3">
    <source>
        <dbReference type="ARBA" id="ARBA00023002"/>
    </source>
</evidence>
<evidence type="ECO:0000313" key="7">
    <source>
        <dbReference type="EMBL" id="BBO73159.1"/>
    </source>
</evidence>
<proteinExistence type="inferred from homology"/>
<dbReference type="Proteomes" id="UP000427769">
    <property type="component" value="Chromosome"/>
</dbReference>
<keyword evidence="4" id="KW-0520">NAD</keyword>
<name>A0A5K7YYP7_9BACT</name>
<dbReference type="Gene3D" id="1.20.1090.10">
    <property type="entry name" value="Dehydroquinate synthase-like - alpha domain"/>
    <property type="match status" value="1"/>
</dbReference>
<protein>
    <submittedName>
        <fullName evidence="7">Iron-containing alcohol dehydrogenase</fullName>
    </submittedName>
</protein>
<dbReference type="FunFam" id="3.40.50.1970:FF:000003">
    <property type="entry name" value="Alcohol dehydrogenase, iron-containing"/>
    <property type="match status" value="1"/>
</dbReference>
<evidence type="ECO:0000256" key="4">
    <source>
        <dbReference type="ARBA" id="ARBA00023027"/>
    </source>
</evidence>
<comment type="similarity">
    <text evidence="2">Belongs to the iron-containing alcohol dehydrogenase family.</text>
</comment>
<dbReference type="AlphaFoldDB" id="A0A5K7YYP7"/>
<organism evidence="7 8">
    <name type="scientific">Desulfosarcina widdelii</name>
    <dbReference type="NCBI Taxonomy" id="947919"/>
    <lineage>
        <taxon>Bacteria</taxon>
        <taxon>Pseudomonadati</taxon>
        <taxon>Thermodesulfobacteriota</taxon>
        <taxon>Desulfobacteria</taxon>
        <taxon>Desulfobacterales</taxon>
        <taxon>Desulfosarcinaceae</taxon>
        <taxon>Desulfosarcina</taxon>
    </lineage>
</organism>
<comment type="cofactor">
    <cofactor evidence="1">
        <name>Fe cation</name>
        <dbReference type="ChEBI" id="CHEBI:24875"/>
    </cofactor>
</comment>
<dbReference type="InterPro" id="IPR018211">
    <property type="entry name" value="ADH_Fe_CS"/>
</dbReference>
<dbReference type="SUPFAM" id="SSF56796">
    <property type="entry name" value="Dehydroquinate synthase-like"/>
    <property type="match status" value="1"/>
</dbReference>
<evidence type="ECO:0000313" key="8">
    <source>
        <dbReference type="Proteomes" id="UP000427769"/>
    </source>
</evidence>
<sequence length="377" mass="40675">MAFLINYLTKVQFGENAVYELREEIRQLGVSKPLFITDKGLSNTNVMDVTISASKLNSAPIIFDGTPQNPNESAVEDALLFLRKNECDGIIAVGGGSSIDLAKGIALLATHPAPLRQYSAIEGGIEKIQSNILPLIAIPTTAGTGSEVGRASLITMRDKRKLGFISPFLIPSVAICDPALTLSLPPFLTAATGMDAVAHCVETFLSPKINPPADAIALDGLGYAFKNINKAVDDGRNLEARTQMMMAALEGALAFQKGLGAVHSLSHALGGYHELNLHHGTLNAIFMPTVLRFNKSHCKVKYEQIAQVMGLGSSVDLADEFNQLNRSLGLPTRLTELGVRKDMCDQVSKWAFDDHSTPTNPKPAKKKDFYNMLVETL</sequence>
<gene>
    <name evidence="7" type="ORF">DSCW_05760</name>
</gene>
<dbReference type="InterPro" id="IPR056798">
    <property type="entry name" value="ADH_Fe_C"/>
</dbReference>
<dbReference type="GO" id="GO:0004022">
    <property type="term" value="F:alcohol dehydrogenase (NAD+) activity"/>
    <property type="evidence" value="ECO:0007669"/>
    <property type="project" value="TreeGrafter"/>
</dbReference>
<dbReference type="CDD" id="cd14861">
    <property type="entry name" value="Fe-ADH-like"/>
    <property type="match status" value="1"/>
</dbReference>
<reference evidence="7 8" key="1">
    <citation type="submission" date="2019-11" db="EMBL/GenBank/DDBJ databases">
        <title>Comparative genomics of hydrocarbon-degrading Desulfosarcina strains.</title>
        <authorList>
            <person name="Watanabe M."/>
            <person name="Kojima H."/>
            <person name="Fukui M."/>
        </authorList>
    </citation>
    <scope>NUCLEOTIDE SEQUENCE [LARGE SCALE GENOMIC DNA]</scope>
    <source>
        <strain evidence="7 8">PP31</strain>
    </source>
</reference>
<feature type="domain" description="Alcohol dehydrogenase iron-type/glycerol dehydrogenase GldA" evidence="5">
    <location>
        <begin position="9"/>
        <end position="178"/>
    </location>
</feature>
<dbReference type="FunFam" id="1.20.1090.10:FF:000001">
    <property type="entry name" value="Aldehyde-alcohol dehydrogenase"/>
    <property type="match status" value="1"/>
</dbReference>
<dbReference type="GO" id="GO:0046872">
    <property type="term" value="F:metal ion binding"/>
    <property type="evidence" value="ECO:0007669"/>
    <property type="project" value="InterPro"/>
</dbReference>
<dbReference type="Pfam" id="PF25137">
    <property type="entry name" value="ADH_Fe_C"/>
    <property type="match status" value="1"/>
</dbReference>
<dbReference type="InterPro" id="IPR001670">
    <property type="entry name" value="ADH_Fe/GldA"/>
</dbReference>
<evidence type="ECO:0000256" key="1">
    <source>
        <dbReference type="ARBA" id="ARBA00001962"/>
    </source>
</evidence>
<evidence type="ECO:0000256" key="2">
    <source>
        <dbReference type="ARBA" id="ARBA00007358"/>
    </source>
</evidence>
<evidence type="ECO:0000259" key="6">
    <source>
        <dbReference type="Pfam" id="PF25137"/>
    </source>
</evidence>
<dbReference type="Pfam" id="PF00465">
    <property type="entry name" value="Fe-ADH"/>
    <property type="match status" value="1"/>
</dbReference>
<dbReference type="PANTHER" id="PTHR11496:SF102">
    <property type="entry name" value="ALCOHOL DEHYDROGENASE 4"/>
    <property type="match status" value="1"/>
</dbReference>
<dbReference type="InterPro" id="IPR039697">
    <property type="entry name" value="Alcohol_dehydrogenase_Fe"/>
</dbReference>
<keyword evidence="8" id="KW-1185">Reference proteome</keyword>
<keyword evidence="3" id="KW-0560">Oxidoreductase</keyword>
<dbReference type="PANTHER" id="PTHR11496">
    <property type="entry name" value="ALCOHOL DEHYDROGENASE"/>
    <property type="match status" value="1"/>
</dbReference>
<dbReference type="EMBL" id="AP021875">
    <property type="protein sequence ID" value="BBO73159.1"/>
    <property type="molecule type" value="Genomic_DNA"/>
</dbReference>
<accession>A0A5K7YYP7</accession>
<dbReference type="Gene3D" id="3.40.50.1970">
    <property type="match status" value="1"/>
</dbReference>
<dbReference type="PROSITE" id="PS00913">
    <property type="entry name" value="ADH_IRON_1"/>
    <property type="match status" value="1"/>
</dbReference>
<evidence type="ECO:0000259" key="5">
    <source>
        <dbReference type="Pfam" id="PF00465"/>
    </source>
</evidence>